<keyword evidence="3" id="KW-1185">Reference proteome</keyword>
<proteinExistence type="predicted"/>
<gene>
    <name evidence="2" type="ORF">PUW25_25490</name>
</gene>
<dbReference type="RefSeq" id="WP_274338751.1">
    <property type="nucleotide sequence ID" value="NZ_CP118109.1"/>
</dbReference>
<keyword evidence="1" id="KW-0175">Coiled coil</keyword>
<evidence type="ECO:0000313" key="3">
    <source>
        <dbReference type="Proteomes" id="UP001221519"/>
    </source>
</evidence>
<feature type="coiled-coil region" evidence="1">
    <location>
        <begin position="808"/>
        <end position="835"/>
    </location>
</feature>
<dbReference type="Proteomes" id="UP001221519">
    <property type="component" value="Plasmid unnamed1"/>
</dbReference>
<accession>A0ABY7XHC5</accession>
<keyword evidence="2" id="KW-0614">Plasmid</keyword>
<evidence type="ECO:0000313" key="2">
    <source>
        <dbReference type="EMBL" id="WDI05165.1"/>
    </source>
</evidence>
<evidence type="ECO:0000256" key="1">
    <source>
        <dbReference type="SAM" id="Coils"/>
    </source>
</evidence>
<reference evidence="2 3" key="1">
    <citation type="submission" date="2023-02" db="EMBL/GenBank/DDBJ databases">
        <title>Pathogen: clinical or host-associated sample.</title>
        <authorList>
            <person name="Hergert J."/>
            <person name="Casey R."/>
            <person name="Wagner J."/>
            <person name="Young E.L."/>
            <person name="Oakeson K.F."/>
        </authorList>
    </citation>
    <scope>NUCLEOTIDE SEQUENCE [LARGE SCALE GENOMIC DNA]</scope>
    <source>
        <strain evidence="2 3">2022CK-00829</strain>
        <plasmid evidence="2 3">unnamed1</plasmid>
    </source>
</reference>
<dbReference type="EMBL" id="CP118109">
    <property type="protein sequence ID" value="WDI05165.1"/>
    <property type="molecule type" value="Genomic_DNA"/>
</dbReference>
<name>A0ABY7XHC5_9BACL</name>
<organism evidence="2 3">
    <name type="scientific">Paenibacillus urinalis</name>
    <dbReference type="NCBI Taxonomy" id="521520"/>
    <lineage>
        <taxon>Bacteria</taxon>
        <taxon>Bacillati</taxon>
        <taxon>Bacillota</taxon>
        <taxon>Bacilli</taxon>
        <taxon>Bacillales</taxon>
        <taxon>Paenibacillaceae</taxon>
        <taxon>Paenibacillus</taxon>
    </lineage>
</organism>
<geneLocation type="plasmid" evidence="2 3">
    <name>unnamed1</name>
</geneLocation>
<sequence length="1182" mass="132670">MTNNKQAQINKQLAEVNRLFNKAIKGNKLEAQMSDYKSTSVVLDAIAEFPGLGVKTKNYEAITAAIASGKDIRTVMENPELTGVPKNQYRFFRAFMEEKGAEIPAMVIAPTRKRVRTVSVDLLKHSRNEAGEVVLNAEVSYQSQSQLADAFGKLVPATDSNDLHLDATHIVYIDLNIADQENQEMKDLQIEIVRNGFYYTVEGVTRKANFFIQTANQTRQLQGIYIAEDFMTIPQAFRKLGHSFLSYCKLDKATGVYTLDITKYLKRPGLSGTSSVPSKVVTFPNAHIDKLPNMRTGEYLVNSDRHSMAVIDDRFAKIKNGKFKAFYNNRVVTVSAVDGTFTATWKEGRMTKEEVLPMNYLKLGVGDGLVLASESIYWALKAEFGNDSDAWQVRITPFVKGLMVFVPGLRQYYDADIVAFKSAVKGDFRLLADSEGKIDFGIELRIARFAKRPAMKSEYVELPYQFAHVSSITAEQMIDVAQPRLDEAKSVLTNPALIQKYAGVAHLEKLNKLTLAQAEFLRDRSLVSVFANFMHYAPFTFQDAYMQTRALRLMGQQVDKWVAGTIPVEGEYRFMVQDPYALLQAVEDENGDMIVPDHVGLKPHQTFMTARDNQHFVEGPVASFRNPAIAKGEGRILNGVAPQNYVTASAKGAFNSVCVMSCHDLDTFAEGGADNDGDETFITQVRAIVNGIMGKDGQSKFLAMLDLHVDKDGEWSSGCPFPMESDEKLAFDAPCVSHDGQFKVKFTADQYNDAFIQAVHELSKEYVIRTLTPNKIGQLTNIATRLADAVRKVGYMYAENTNEFGQKTERSDAEKQELIREIARMEDMIDLIRLAQGWEIDRAKHGGAYEEALAAELEFINNPPRYAGFQESPKSKRQWIKQAWLAHHKGAEGGVDTGSVMSRVHNHMKAFVQENVIDKSEEIMNDVENNNLIHILRAEYVIDPVIYDRIANSIRSIRSIYTNDIKNARQKHEEFIKLAELKYGEADPALAMAKEKIERIYRDDCDAITYKSQMTLGALEFSFSATDIGYVAYMVTYTERGQDNNRSISFPWVVAKKQFLELCAAISNREIVKNPYVVPASDIKANFRIGADSTGRVFDGERMAPVIANAGMVTVEYMYNEVTESYMYVVYVPVGSRNVYVGDFYQDQVGFLTGATRFNLTVSNAEAKGRTMSLTISSIERM</sequence>
<protein>
    <submittedName>
        <fullName evidence="2">Uncharacterized protein</fullName>
    </submittedName>
</protein>